<protein>
    <recommendedName>
        <fullName evidence="2">DUF5681 domain-containing protein</fullName>
    </recommendedName>
</protein>
<gene>
    <name evidence="3" type="ORF">G5V65_19875</name>
</gene>
<dbReference type="EMBL" id="JAALFE010000033">
    <property type="protein sequence ID" value="NGQ93151.1"/>
    <property type="molecule type" value="Genomic_DNA"/>
</dbReference>
<feature type="region of interest" description="Disordered" evidence="1">
    <location>
        <begin position="102"/>
        <end position="121"/>
    </location>
</feature>
<keyword evidence="4" id="KW-1185">Reference proteome</keyword>
<evidence type="ECO:0000313" key="3">
    <source>
        <dbReference type="EMBL" id="NGQ93151.1"/>
    </source>
</evidence>
<organism evidence="3 4">
    <name type="scientific">Paragemmobacter kunshanensis</name>
    <dbReference type="NCBI Taxonomy" id="2583234"/>
    <lineage>
        <taxon>Bacteria</taxon>
        <taxon>Pseudomonadati</taxon>
        <taxon>Pseudomonadota</taxon>
        <taxon>Alphaproteobacteria</taxon>
        <taxon>Rhodobacterales</taxon>
        <taxon>Paracoccaceae</taxon>
        <taxon>Paragemmobacter</taxon>
    </lineage>
</organism>
<dbReference type="Proteomes" id="UP000474758">
    <property type="component" value="Unassembled WGS sequence"/>
</dbReference>
<accession>A0A6M1UBH7</accession>
<evidence type="ECO:0000256" key="1">
    <source>
        <dbReference type="SAM" id="MobiDB-lite"/>
    </source>
</evidence>
<evidence type="ECO:0000259" key="2">
    <source>
        <dbReference type="Pfam" id="PF18932"/>
    </source>
</evidence>
<dbReference type="InterPro" id="IPR043736">
    <property type="entry name" value="DUF5681"/>
</dbReference>
<reference evidence="3 4" key="1">
    <citation type="submission" date="2020-02" db="EMBL/GenBank/DDBJ databases">
        <title>Rhodobacter translucens sp. nov., a novel bacterium isolated from activated sludge.</title>
        <authorList>
            <person name="Liu J."/>
        </authorList>
    </citation>
    <scope>NUCLEOTIDE SEQUENCE [LARGE SCALE GENOMIC DNA]</scope>
    <source>
        <strain evidence="3 4">HX-7-19</strain>
    </source>
</reference>
<sequence length="146" mass="16211">MARRRSDGTYEVGYGRPPVATRFKPGQSGNPRGRPKGAKNVDTILRAVLMQQITVLEGGKRRKITVFEVFLKRLSKQALEGDPKSGDKMIRLLPYLKKIEASGDATAAPDEGEDDAGRDGDRDMLRYFAQMVRDGALDLDDEEEAQ</sequence>
<dbReference type="RefSeq" id="WP_165053866.1">
    <property type="nucleotide sequence ID" value="NZ_JAALFE010000033.1"/>
</dbReference>
<feature type="domain" description="DUF5681" evidence="2">
    <location>
        <begin position="20"/>
        <end position="93"/>
    </location>
</feature>
<proteinExistence type="predicted"/>
<dbReference type="Pfam" id="PF18932">
    <property type="entry name" value="DUF5681"/>
    <property type="match status" value="1"/>
</dbReference>
<comment type="caution">
    <text evidence="3">The sequence shown here is derived from an EMBL/GenBank/DDBJ whole genome shotgun (WGS) entry which is preliminary data.</text>
</comment>
<feature type="region of interest" description="Disordered" evidence="1">
    <location>
        <begin position="1"/>
        <end position="39"/>
    </location>
</feature>
<dbReference type="AlphaFoldDB" id="A0A6M1UBH7"/>
<evidence type="ECO:0000313" key="4">
    <source>
        <dbReference type="Proteomes" id="UP000474758"/>
    </source>
</evidence>
<name>A0A6M1UBH7_9RHOB</name>